<comment type="function">
    <text evidence="1">Involved in the catabolism of quinolinic acid (QA).</text>
</comment>
<dbReference type="FunFam" id="3.90.1170.20:FF:000001">
    <property type="entry name" value="Nicotinate-nucleotide diphosphorylase (Carboxylating)"/>
    <property type="match status" value="1"/>
</dbReference>
<evidence type="ECO:0000259" key="14">
    <source>
        <dbReference type="Pfam" id="PF01729"/>
    </source>
</evidence>
<feature type="binding site" evidence="13">
    <location>
        <position position="166"/>
    </location>
    <ligand>
        <name>substrate</name>
    </ligand>
</feature>
<dbReference type="InterPro" id="IPR013785">
    <property type="entry name" value="Aldolase_TIM"/>
</dbReference>
<dbReference type="GO" id="GO:0004514">
    <property type="term" value="F:nicotinate-nucleotide diphosphorylase (carboxylating) activity"/>
    <property type="evidence" value="ECO:0007669"/>
    <property type="project" value="UniProtKB-EC"/>
</dbReference>
<dbReference type="GO" id="GO:0005737">
    <property type="term" value="C:cytoplasm"/>
    <property type="evidence" value="ECO:0007669"/>
    <property type="project" value="TreeGrafter"/>
</dbReference>
<dbReference type="Gene3D" id="3.20.20.70">
    <property type="entry name" value="Aldolase class I"/>
    <property type="match status" value="1"/>
</dbReference>
<protein>
    <recommendedName>
        <fullName evidence="11">Probable nicotinate-nucleotide pyrophosphorylase [carboxylating]</fullName>
        <ecNumber evidence="5">2.4.2.19</ecNumber>
    </recommendedName>
    <alternativeName>
        <fullName evidence="9">Quinolinate phosphoribosyltransferase [decarboxylating]</fullName>
    </alternativeName>
</protein>
<dbReference type="InterPro" id="IPR037128">
    <property type="entry name" value="Quinolinate_PRibosylTase_N_sf"/>
</dbReference>
<feature type="domain" description="Quinolinate phosphoribosyl transferase C-terminal" evidence="14">
    <location>
        <begin position="111"/>
        <end position="276"/>
    </location>
</feature>
<dbReference type="InterPro" id="IPR002638">
    <property type="entry name" value="Quinolinate_PRibosylTrfase_C"/>
</dbReference>
<evidence type="ECO:0000313" key="16">
    <source>
        <dbReference type="EMBL" id="TEB08359.1"/>
    </source>
</evidence>
<feature type="binding site" evidence="13">
    <location>
        <begin position="132"/>
        <end position="134"/>
    </location>
    <ligand>
        <name>substrate</name>
    </ligand>
</feature>
<comment type="catalytic activity">
    <reaction evidence="10">
        <text>nicotinate beta-D-ribonucleotide + CO2 + diphosphate = quinolinate + 5-phospho-alpha-D-ribose 1-diphosphate + 2 H(+)</text>
        <dbReference type="Rhea" id="RHEA:12733"/>
        <dbReference type="ChEBI" id="CHEBI:15378"/>
        <dbReference type="ChEBI" id="CHEBI:16526"/>
        <dbReference type="ChEBI" id="CHEBI:29959"/>
        <dbReference type="ChEBI" id="CHEBI:33019"/>
        <dbReference type="ChEBI" id="CHEBI:57502"/>
        <dbReference type="ChEBI" id="CHEBI:58017"/>
        <dbReference type="EC" id="2.4.2.19"/>
    </reaction>
</comment>
<keyword evidence="6" id="KW-0662">Pyridine nucleotide biosynthesis</keyword>
<feature type="binding site" evidence="13">
    <location>
        <begin position="240"/>
        <end position="242"/>
    </location>
    <ligand>
        <name>substrate</name>
    </ligand>
</feature>
<evidence type="ECO:0000256" key="4">
    <source>
        <dbReference type="ARBA" id="ARBA00011218"/>
    </source>
</evidence>
<keyword evidence="17" id="KW-1185">Reference proteome</keyword>
<dbReference type="PANTHER" id="PTHR32179:SF3">
    <property type="entry name" value="NICOTINATE-NUCLEOTIDE PYROPHOSPHORYLASE [CARBOXYLATING]"/>
    <property type="match status" value="1"/>
</dbReference>
<evidence type="ECO:0000256" key="1">
    <source>
        <dbReference type="ARBA" id="ARBA00003237"/>
    </source>
</evidence>
<dbReference type="InterPro" id="IPR022412">
    <property type="entry name" value="Quinolinate_PRibosylTrfase_N"/>
</dbReference>
<dbReference type="GO" id="GO:0034213">
    <property type="term" value="P:quinolinate catabolic process"/>
    <property type="evidence" value="ECO:0007669"/>
    <property type="project" value="TreeGrafter"/>
</dbReference>
<gene>
    <name evidence="16" type="primary">nadC</name>
    <name evidence="16" type="ORF">Psch_01922</name>
</gene>
<evidence type="ECO:0000256" key="10">
    <source>
        <dbReference type="ARBA" id="ARBA00047445"/>
    </source>
</evidence>
<dbReference type="EC" id="2.4.2.19" evidence="5"/>
<dbReference type="InterPro" id="IPR004393">
    <property type="entry name" value="NadC"/>
</dbReference>
<proteinExistence type="inferred from homology"/>
<feature type="domain" description="Quinolinate phosphoribosyl transferase N-terminal" evidence="15">
    <location>
        <begin position="24"/>
        <end position="109"/>
    </location>
</feature>
<feature type="binding site" evidence="13">
    <location>
        <position position="196"/>
    </location>
    <ligand>
        <name>substrate</name>
    </ligand>
</feature>
<feature type="binding site" evidence="13">
    <location>
        <position position="217"/>
    </location>
    <ligand>
        <name>substrate</name>
    </ligand>
</feature>
<evidence type="ECO:0000256" key="2">
    <source>
        <dbReference type="ARBA" id="ARBA00004893"/>
    </source>
</evidence>
<evidence type="ECO:0000256" key="11">
    <source>
        <dbReference type="ARBA" id="ARBA00069173"/>
    </source>
</evidence>
<evidence type="ECO:0000256" key="8">
    <source>
        <dbReference type="ARBA" id="ARBA00022679"/>
    </source>
</evidence>
<dbReference type="EMBL" id="QFGA01000001">
    <property type="protein sequence ID" value="TEB08359.1"/>
    <property type="molecule type" value="Genomic_DNA"/>
</dbReference>
<keyword evidence="8 12" id="KW-0808">Transferase</keyword>
<dbReference type="SUPFAM" id="SSF54675">
    <property type="entry name" value="Nicotinate/Quinolinate PRTase N-terminal domain-like"/>
    <property type="match status" value="1"/>
</dbReference>
<dbReference type="Gene3D" id="3.90.1170.20">
    <property type="entry name" value="Quinolinate phosphoribosyl transferase, N-terminal domain"/>
    <property type="match status" value="1"/>
</dbReference>
<evidence type="ECO:0000256" key="5">
    <source>
        <dbReference type="ARBA" id="ARBA00011944"/>
    </source>
</evidence>
<comment type="subunit">
    <text evidence="4">Hexamer formed by 3 homodimers.</text>
</comment>
<accession>A0A4Y7RHX9</accession>
<dbReference type="SUPFAM" id="SSF51690">
    <property type="entry name" value="Nicotinate/Quinolinate PRTase C-terminal domain-like"/>
    <property type="match status" value="1"/>
</dbReference>
<evidence type="ECO:0000256" key="3">
    <source>
        <dbReference type="ARBA" id="ARBA00009400"/>
    </source>
</evidence>
<evidence type="ECO:0000256" key="7">
    <source>
        <dbReference type="ARBA" id="ARBA00022676"/>
    </source>
</evidence>
<dbReference type="InterPro" id="IPR036068">
    <property type="entry name" value="Nicotinate_pribotase-like_C"/>
</dbReference>
<reference evidence="16 17" key="1">
    <citation type="journal article" date="2018" name="Environ. Microbiol.">
        <title>Novel energy conservation strategies and behaviour of Pelotomaculum schinkii driving syntrophic propionate catabolism.</title>
        <authorList>
            <person name="Hidalgo-Ahumada C.A.P."/>
            <person name="Nobu M.K."/>
            <person name="Narihiro T."/>
            <person name="Tamaki H."/>
            <person name="Liu W.T."/>
            <person name="Kamagata Y."/>
            <person name="Stams A.J.M."/>
            <person name="Imachi H."/>
            <person name="Sousa D.Z."/>
        </authorList>
    </citation>
    <scope>NUCLEOTIDE SEQUENCE [LARGE SCALE GENOMIC DNA]</scope>
    <source>
        <strain evidence="16 17">HH</strain>
    </source>
</reference>
<dbReference type="GO" id="GO:0009435">
    <property type="term" value="P:NAD+ biosynthetic process"/>
    <property type="evidence" value="ECO:0007669"/>
    <property type="project" value="UniProtKB-UniPathway"/>
</dbReference>
<comment type="pathway">
    <text evidence="2">Cofactor biosynthesis; NAD(+) biosynthesis; nicotinate D-ribonucleotide from quinolinate: step 1/1.</text>
</comment>
<dbReference type="UniPathway" id="UPA00253">
    <property type="reaction ID" value="UER00331"/>
</dbReference>
<keyword evidence="7 12" id="KW-0328">Glycosyltransferase</keyword>
<name>A0A4Y7RHX9_9FIRM</name>
<dbReference type="NCBIfam" id="TIGR00078">
    <property type="entry name" value="nadC"/>
    <property type="match status" value="1"/>
</dbReference>
<dbReference type="Pfam" id="PF01729">
    <property type="entry name" value="QRPTase_C"/>
    <property type="match status" value="1"/>
</dbReference>
<comment type="caution">
    <text evidence="16">The sequence shown here is derived from an EMBL/GenBank/DDBJ whole genome shotgun (WGS) entry which is preliminary data.</text>
</comment>
<evidence type="ECO:0000256" key="12">
    <source>
        <dbReference type="PIRNR" id="PIRNR006250"/>
    </source>
</evidence>
<dbReference type="InterPro" id="IPR027277">
    <property type="entry name" value="NadC/ModD"/>
</dbReference>
<dbReference type="PIRSF" id="PIRSF006250">
    <property type="entry name" value="NadC_ModD"/>
    <property type="match status" value="1"/>
</dbReference>
<dbReference type="Proteomes" id="UP000298324">
    <property type="component" value="Unassembled WGS sequence"/>
</dbReference>
<feature type="binding site" evidence="13">
    <location>
        <position position="156"/>
    </location>
    <ligand>
        <name>substrate</name>
    </ligand>
</feature>
<comment type="similarity">
    <text evidence="3 12">Belongs to the NadC/ModD family.</text>
</comment>
<evidence type="ECO:0000256" key="13">
    <source>
        <dbReference type="PIRSR" id="PIRSR006250-1"/>
    </source>
</evidence>
<dbReference type="Pfam" id="PF02749">
    <property type="entry name" value="QRPTase_N"/>
    <property type="match status" value="1"/>
</dbReference>
<feature type="binding site" evidence="13">
    <location>
        <begin position="261"/>
        <end position="263"/>
    </location>
    <ligand>
        <name>substrate</name>
    </ligand>
</feature>
<organism evidence="16 17">
    <name type="scientific">Pelotomaculum schinkii</name>
    <dbReference type="NCBI Taxonomy" id="78350"/>
    <lineage>
        <taxon>Bacteria</taxon>
        <taxon>Bacillati</taxon>
        <taxon>Bacillota</taxon>
        <taxon>Clostridia</taxon>
        <taxon>Eubacteriales</taxon>
        <taxon>Desulfotomaculaceae</taxon>
        <taxon>Pelotomaculum</taxon>
    </lineage>
</organism>
<dbReference type="CDD" id="cd01572">
    <property type="entry name" value="QPRTase"/>
    <property type="match status" value="1"/>
</dbReference>
<dbReference type="RefSeq" id="WP_190239994.1">
    <property type="nucleotide sequence ID" value="NZ_QFGA01000001.1"/>
</dbReference>
<evidence type="ECO:0000313" key="17">
    <source>
        <dbReference type="Proteomes" id="UP000298324"/>
    </source>
</evidence>
<evidence type="ECO:0000259" key="15">
    <source>
        <dbReference type="Pfam" id="PF02749"/>
    </source>
</evidence>
<dbReference type="AlphaFoldDB" id="A0A4Y7RHX9"/>
<evidence type="ECO:0000256" key="9">
    <source>
        <dbReference type="ARBA" id="ARBA00033102"/>
    </source>
</evidence>
<dbReference type="PANTHER" id="PTHR32179">
    <property type="entry name" value="NICOTINATE-NUCLEOTIDE PYROPHOSPHORYLASE [CARBOXYLATING]"/>
    <property type="match status" value="1"/>
</dbReference>
<evidence type="ECO:0000256" key="6">
    <source>
        <dbReference type="ARBA" id="ARBA00022642"/>
    </source>
</evidence>
<dbReference type="FunFam" id="3.20.20.70:FF:000030">
    <property type="entry name" value="Nicotinate-nucleotide pyrophosphorylase, carboxylating"/>
    <property type="match status" value="1"/>
</dbReference>
<sequence>MELNLFDLEELIDRGLREDIGAGDLTTNSIVAPDAATYGYIMAKEGGVVAGLPIAELVFRRFDPAFEFKALARDGDKVRPGSILAEIAGQARAILTGERLALNFLRHMSGIATRTAGLVSLVEGTSARIVDTRKTTPGLRAIEKYAVRAGGGYNHRVGLYDGVLIKDNHLKVAGGIGPAVKAARLGSPHTVKIEVEVEDLAGVREALTAGADIILLDNMEPEKMKEAVRIIAGRALVEASGGISEENVKAAAAAGVDLISVGALTHSVKALDISLDLHEVKAVDS</sequence>
<feature type="binding site" evidence="13">
    <location>
        <position position="99"/>
    </location>
    <ligand>
        <name>substrate</name>
    </ligand>
</feature>